<protein>
    <submittedName>
        <fullName evidence="2">5,6-dimethylbenzimidazole synthase</fullName>
    </submittedName>
</protein>
<feature type="domain" description="Nitroreductase" evidence="1">
    <location>
        <begin position="24"/>
        <end position="189"/>
    </location>
</feature>
<dbReference type="RefSeq" id="WP_101249356.1">
    <property type="nucleotide sequence ID" value="NZ_PIUM01000003.1"/>
</dbReference>
<organism evidence="2 3">
    <name type="scientific">Telmatospirillum siberiense</name>
    <dbReference type="NCBI Taxonomy" id="382514"/>
    <lineage>
        <taxon>Bacteria</taxon>
        <taxon>Pseudomonadati</taxon>
        <taxon>Pseudomonadota</taxon>
        <taxon>Alphaproteobacteria</taxon>
        <taxon>Rhodospirillales</taxon>
        <taxon>Rhodospirillaceae</taxon>
        <taxon>Telmatospirillum</taxon>
    </lineage>
</organism>
<evidence type="ECO:0000313" key="3">
    <source>
        <dbReference type="Proteomes" id="UP000233293"/>
    </source>
</evidence>
<dbReference type="CDD" id="cd02145">
    <property type="entry name" value="BluB"/>
    <property type="match status" value="1"/>
</dbReference>
<dbReference type="InterPro" id="IPR029479">
    <property type="entry name" value="Nitroreductase"/>
</dbReference>
<dbReference type="InterPro" id="IPR050627">
    <property type="entry name" value="Nitroreductase/BluB"/>
</dbReference>
<evidence type="ECO:0000313" key="2">
    <source>
        <dbReference type="EMBL" id="PKU25812.1"/>
    </source>
</evidence>
<dbReference type="SUPFAM" id="SSF55469">
    <property type="entry name" value="FMN-dependent nitroreductase-like"/>
    <property type="match status" value="1"/>
</dbReference>
<dbReference type="Pfam" id="PF00881">
    <property type="entry name" value="Nitroreductase"/>
    <property type="match status" value="1"/>
</dbReference>
<dbReference type="Proteomes" id="UP000233293">
    <property type="component" value="Unassembled WGS sequence"/>
</dbReference>
<gene>
    <name evidence="2" type="primary">bluB</name>
    <name evidence="2" type="ORF">CWS72_04425</name>
</gene>
<keyword evidence="3" id="KW-1185">Reference proteome</keyword>
<proteinExistence type="predicted"/>
<dbReference type="InterPro" id="IPR000415">
    <property type="entry name" value="Nitroreductase-like"/>
</dbReference>
<dbReference type="PANTHER" id="PTHR23026">
    <property type="entry name" value="NADPH NITROREDUCTASE"/>
    <property type="match status" value="1"/>
</dbReference>
<dbReference type="InterPro" id="IPR012825">
    <property type="entry name" value="BluB"/>
</dbReference>
<accession>A0A2N3PZH7</accession>
<name>A0A2N3PZH7_9PROT</name>
<dbReference type="PANTHER" id="PTHR23026:SF123">
    <property type="entry name" value="NAD(P)H NITROREDUCTASE RV3131-RELATED"/>
    <property type="match status" value="1"/>
</dbReference>
<dbReference type="NCBIfam" id="TIGR02476">
    <property type="entry name" value="BluB"/>
    <property type="match status" value="1"/>
</dbReference>
<dbReference type="AlphaFoldDB" id="A0A2N3PZH7"/>
<dbReference type="OrthoDB" id="9773807at2"/>
<reference evidence="3" key="1">
    <citation type="submission" date="2017-12" db="EMBL/GenBank/DDBJ databases">
        <title>Draft genome sequence of Telmatospirillum siberiense 26-4b1T, an acidotolerant peatland alphaproteobacterium potentially involved in sulfur cycling.</title>
        <authorList>
            <person name="Hausmann B."/>
            <person name="Pjevac P."/>
            <person name="Schreck K."/>
            <person name="Herbold C.W."/>
            <person name="Daims H."/>
            <person name="Wagner M."/>
            <person name="Pester M."/>
            <person name="Loy A."/>
        </authorList>
    </citation>
    <scope>NUCLEOTIDE SEQUENCE [LARGE SCALE GENOMIC DNA]</scope>
    <source>
        <strain evidence="3">26-4b1</strain>
    </source>
</reference>
<sequence>MSVPPIQPPKFDAYFQQCFEQLLVWRRDVRHFRRDPVDGALIERLIAMACLAPSVGNSQPWRFVRVTEAERRVAVRADFAACNSEALYNYHGERAKLYASLKLAGLDDAPEHLAVFCDHGAETGHGLGSRTMPETKNFSVVAAVYTLWLAARIHGLGVGWVSILDPERIRAILDVPAEWSLVAYLCIGKPVEESDEPELVRLGWQEREAFEKVMFRR</sequence>
<dbReference type="Gene3D" id="3.40.109.10">
    <property type="entry name" value="NADH Oxidase"/>
    <property type="match status" value="1"/>
</dbReference>
<dbReference type="GO" id="GO:0016491">
    <property type="term" value="F:oxidoreductase activity"/>
    <property type="evidence" value="ECO:0007669"/>
    <property type="project" value="InterPro"/>
</dbReference>
<dbReference type="EMBL" id="PIUM01000003">
    <property type="protein sequence ID" value="PKU25812.1"/>
    <property type="molecule type" value="Genomic_DNA"/>
</dbReference>
<comment type="caution">
    <text evidence="2">The sequence shown here is derived from an EMBL/GenBank/DDBJ whole genome shotgun (WGS) entry which is preliminary data.</text>
</comment>
<evidence type="ECO:0000259" key="1">
    <source>
        <dbReference type="Pfam" id="PF00881"/>
    </source>
</evidence>